<evidence type="ECO:0000259" key="6">
    <source>
        <dbReference type="Pfam" id="PF04542"/>
    </source>
</evidence>
<dbReference type="Gene3D" id="1.10.10.10">
    <property type="entry name" value="Winged helix-like DNA-binding domain superfamily/Winged helix DNA-binding domain"/>
    <property type="match status" value="1"/>
</dbReference>
<dbReference type="PANTHER" id="PTHR43133">
    <property type="entry name" value="RNA POLYMERASE ECF-TYPE SIGMA FACTO"/>
    <property type="match status" value="1"/>
</dbReference>
<gene>
    <name evidence="8" type="ORF">ACFO0C_46930</name>
</gene>
<dbReference type="RefSeq" id="WP_378073383.1">
    <property type="nucleotide sequence ID" value="NZ_JBHSBL010000040.1"/>
</dbReference>
<evidence type="ECO:0000256" key="3">
    <source>
        <dbReference type="ARBA" id="ARBA00023082"/>
    </source>
</evidence>
<dbReference type="Gene3D" id="1.10.1740.10">
    <property type="match status" value="1"/>
</dbReference>
<dbReference type="PANTHER" id="PTHR43133:SF50">
    <property type="entry name" value="ECF RNA POLYMERASE SIGMA FACTOR SIGM"/>
    <property type="match status" value="1"/>
</dbReference>
<dbReference type="Pfam" id="PF04542">
    <property type="entry name" value="Sigma70_r2"/>
    <property type="match status" value="1"/>
</dbReference>
<evidence type="ECO:0000313" key="9">
    <source>
        <dbReference type="Proteomes" id="UP001595867"/>
    </source>
</evidence>
<evidence type="ECO:0000259" key="7">
    <source>
        <dbReference type="Pfam" id="PF08281"/>
    </source>
</evidence>
<evidence type="ECO:0000256" key="4">
    <source>
        <dbReference type="ARBA" id="ARBA00023125"/>
    </source>
</evidence>
<dbReference type="NCBIfam" id="TIGR02937">
    <property type="entry name" value="sigma70-ECF"/>
    <property type="match status" value="1"/>
</dbReference>
<evidence type="ECO:0000256" key="2">
    <source>
        <dbReference type="ARBA" id="ARBA00023015"/>
    </source>
</evidence>
<protein>
    <submittedName>
        <fullName evidence="8">SigE family RNA polymerase sigma factor</fullName>
    </submittedName>
</protein>
<keyword evidence="9" id="KW-1185">Reference proteome</keyword>
<reference evidence="9" key="1">
    <citation type="journal article" date="2019" name="Int. J. Syst. Evol. Microbiol.">
        <title>The Global Catalogue of Microorganisms (GCM) 10K type strain sequencing project: providing services to taxonomists for standard genome sequencing and annotation.</title>
        <authorList>
            <consortium name="The Broad Institute Genomics Platform"/>
            <consortium name="The Broad Institute Genome Sequencing Center for Infectious Disease"/>
            <person name="Wu L."/>
            <person name="Ma J."/>
        </authorList>
    </citation>
    <scope>NUCLEOTIDE SEQUENCE [LARGE SCALE GENOMIC DNA]</scope>
    <source>
        <strain evidence="9">TBRC 5832</strain>
    </source>
</reference>
<dbReference type="CDD" id="cd06171">
    <property type="entry name" value="Sigma70_r4"/>
    <property type="match status" value="1"/>
</dbReference>
<accession>A0ABV8J911</accession>
<dbReference type="EMBL" id="JBHSBL010000040">
    <property type="protein sequence ID" value="MFC4072511.1"/>
    <property type="molecule type" value="Genomic_DNA"/>
</dbReference>
<comment type="similarity">
    <text evidence="1">Belongs to the sigma-70 factor family. ECF subfamily.</text>
</comment>
<organism evidence="8 9">
    <name type="scientific">Actinoplanes subglobosus</name>
    <dbReference type="NCBI Taxonomy" id="1547892"/>
    <lineage>
        <taxon>Bacteria</taxon>
        <taxon>Bacillati</taxon>
        <taxon>Actinomycetota</taxon>
        <taxon>Actinomycetes</taxon>
        <taxon>Micromonosporales</taxon>
        <taxon>Micromonosporaceae</taxon>
        <taxon>Actinoplanes</taxon>
    </lineage>
</organism>
<dbReference type="SUPFAM" id="SSF88946">
    <property type="entry name" value="Sigma2 domain of RNA polymerase sigma factors"/>
    <property type="match status" value="1"/>
</dbReference>
<dbReference type="InterPro" id="IPR014325">
    <property type="entry name" value="RNA_pol_sigma-E_actinobac"/>
</dbReference>
<dbReference type="SUPFAM" id="SSF88659">
    <property type="entry name" value="Sigma3 and sigma4 domains of RNA polymerase sigma factors"/>
    <property type="match status" value="1"/>
</dbReference>
<dbReference type="InterPro" id="IPR039425">
    <property type="entry name" value="RNA_pol_sigma-70-like"/>
</dbReference>
<keyword evidence="5" id="KW-0804">Transcription</keyword>
<comment type="caution">
    <text evidence="8">The sequence shown here is derived from an EMBL/GenBank/DDBJ whole genome shotgun (WGS) entry which is preliminary data.</text>
</comment>
<dbReference type="InterPro" id="IPR013249">
    <property type="entry name" value="RNA_pol_sigma70_r4_t2"/>
</dbReference>
<feature type="domain" description="RNA polymerase sigma-70 region 2" evidence="6">
    <location>
        <begin position="20"/>
        <end position="79"/>
    </location>
</feature>
<dbReference type="InterPro" id="IPR013324">
    <property type="entry name" value="RNA_pol_sigma_r3/r4-like"/>
</dbReference>
<keyword evidence="2" id="KW-0805">Transcription regulation</keyword>
<proteinExistence type="inferred from homology"/>
<dbReference type="NCBIfam" id="TIGR02983">
    <property type="entry name" value="SigE-fam_strep"/>
    <property type="match status" value="1"/>
</dbReference>
<evidence type="ECO:0000313" key="8">
    <source>
        <dbReference type="EMBL" id="MFC4072511.1"/>
    </source>
</evidence>
<dbReference type="Pfam" id="PF08281">
    <property type="entry name" value="Sigma70_r4_2"/>
    <property type="match status" value="1"/>
</dbReference>
<sequence length="177" mass="20240">MPERSDRDYLAYVHARVAGLRRTAFLLCGDTHEADDFVQETLTKLYARWPRIGRVDNVDAYVHTMLVRVFLDDRRRGWWKVRLLTGPPEPPPADRNPEDGPVVRAALAKLPPRQQAVLVLRYLCDKPVREVAELLRCSEGTVKSQTAHGLTRLRALLGVDERTPARRFSGVTMRDSR</sequence>
<dbReference type="InterPro" id="IPR007627">
    <property type="entry name" value="RNA_pol_sigma70_r2"/>
</dbReference>
<dbReference type="InterPro" id="IPR014284">
    <property type="entry name" value="RNA_pol_sigma-70_dom"/>
</dbReference>
<dbReference type="Proteomes" id="UP001595867">
    <property type="component" value="Unassembled WGS sequence"/>
</dbReference>
<keyword evidence="3" id="KW-0731">Sigma factor</keyword>
<name>A0ABV8J911_9ACTN</name>
<keyword evidence="4" id="KW-0238">DNA-binding</keyword>
<evidence type="ECO:0000256" key="5">
    <source>
        <dbReference type="ARBA" id="ARBA00023163"/>
    </source>
</evidence>
<dbReference type="InterPro" id="IPR036388">
    <property type="entry name" value="WH-like_DNA-bd_sf"/>
</dbReference>
<evidence type="ECO:0000256" key="1">
    <source>
        <dbReference type="ARBA" id="ARBA00010641"/>
    </source>
</evidence>
<dbReference type="InterPro" id="IPR013325">
    <property type="entry name" value="RNA_pol_sigma_r2"/>
</dbReference>
<feature type="domain" description="RNA polymerase sigma factor 70 region 4 type 2" evidence="7">
    <location>
        <begin position="103"/>
        <end position="153"/>
    </location>
</feature>